<protein>
    <recommendedName>
        <fullName evidence="3">Trehalose 6-phosphate phosphatase</fullName>
        <ecNumber evidence="3">3.1.3.12</ecNumber>
    </recommendedName>
</protein>
<keyword evidence="1 3" id="KW-0378">Hydrolase</keyword>
<dbReference type="SUPFAM" id="SSF56784">
    <property type="entry name" value="HAD-like"/>
    <property type="match status" value="1"/>
</dbReference>
<dbReference type="GO" id="GO:0046872">
    <property type="term" value="F:metal ion binding"/>
    <property type="evidence" value="ECO:0007669"/>
    <property type="project" value="UniProtKB-KW"/>
</dbReference>
<dbReference type="GO" id="GO:0005992">
    <property type="term" value="P:trehalose biosynthetic process"/>
    <property type="evidence" value="ECO:0007669"/>
    <property type="project" value="UniProtKB-UniPathway"/>
</dbReference>
<comment type="caution">
    <text evidence="4">The sequence shown here is derived from an EMBL/GenBank/DDBJ whole genome shotgun (WGS) entry which is preliminary data.</text>
</comment>
<dbReference type="PANTHER" id="PTHR43768:SF3">
    <property type="entry name" value="TREHALOSE 6-PHOSPHATE PHOSPHATASE"/>
    <property type="match status" value="1"/>
</dbReference>
<accession>A0A176QGY5</accession>
<dbReference type="EMBL" id="LQZG01000001">
    <property type="protein sequence ID" value="OAB89056.1"/>
    <property type="molecule type" value="Genomic_DNA"/>
</dbReference>
<comment type="function">
    <text evidence="2 3">Removes the phosphate from trehalose 6-phosphate to produce free trehalose.</text>
</comment>
<dbReference type="InterPro" id="IPR023214">
    <property type="entry name" value="HAD_sf"/>
</dbReference>
<dbReference type="InterPro" id="IPR036412">
    <property type="entry name" value="HAD-like_sf"/>
</dbReference>
<dbReference type="InterPro" id="IPR044651">
    <property type="entry name" value="OTSB-like"/>
</dbReference>
<comment type="catalytic activity">
    <reaction evidence="3">
        <text>alpha,alpha-trehalose 6-phosphate + H2O = alpha,alpha-trehalose + phosphate</text>
        <dbReference type="Rhea" id="RHEA:23420"/>
        <dbReference type="ChEBI" id="CHEBI:15377"/>
        <dbReference type="ChEBI" id="CHEBI:16551"/>
        <dbReference type="ChEBI" id="CHEBI:43474"/>
        <dbReference type="ChEBI" id="CHEBI:58429"/>
        <dbReference type="EC" id="3.1.3.12"/>
    </reaction>
</comment>
<evidence type="ECO:0000256" key="3">
    <source>
        <dbReference type="RuleBase" id="RU361117"/>
    </source>
</evidence>
<evidence type="ECO:0000256" key="2">
    <source>
        <dbReference type="ARBA" id="ARBA00024179"/>
    </source>
</evidence>
<sequence>MPGDLVAALQRVAGVERLLVASDFDGVLAPLVLDPMQARAQEGTLEDLRALAAVPGTDAALVSGRDLQTLVTLTGSDDGLTRLGSHGGESSRDIAPELDPAARARLAALVGHLQAQVAQRCPRARLELKPSAAVLHTRGLDEADVAVVDEIADDAATADGVRLMRGKSVVELSVAEADKGTALLALARELGSDALVYLGDDVTDEHVFEAAGPDDVTIKVGEGDTAARHRVEHCEDVPAVLALLRSLRSGG</sequence>
<proteinExistence type="inferred from homology"/>
<keyword evidence="5" id="KW-1185">Reference proteome</keyword>
<evidence type="ECO:0000313" key="5">
    <source>
        <dbReference type="Proteomes" id="UP000076976"/>
    </source>
</evidence>
<evidence type="ECO:0000256" key="1">
    <source>
        <dbReference type="ARBA" id="ARBA00022801"/>
    </source>
</evidence>
<dbReference type="EC" id="3.1.3.12" evidence="3"/>
<dbReference type="Proteomes" id="UP000076976">
    <property type="component" value="Unassembled WGS sequence"/>
</dbReference>
<dbReference type="GO" id="GO:0004805">
    <property type="term" value="F:trehalose-phosphatase activity"/>
    <property type="evidence" value="ECO:0007669"/>
    <property type="project" value="UniProtKB-EC"/>
</dbReference>
<keyword evidence="3" id="KW-0479">Metal-binding</keyword>
<gene>
    <name evidence="4" type="ORF">AWH69_00365</name>
</gene>
<dbReference type="InterPro" id="IPR003337">
    <property type="entry name" value="Trehalose_PPase"/>
</dbReference>
<name>A0A176QGY5_9MICO</name>
<dbReference type="STRING" id="262209.AWH69_00365"/>
<reference evidence="4 5" key="1">
    <citation type="submission" date="2016-01" db="EMBL/GenBank/DDBJ databases">
        <title>Janibacter melonis strain CD11_4 genome sequencing and assembly.</title>
        <authorList>
            <person name="Nair G.R."/>
            <person name="Kaur G."/>
            <person name="Chander A.M."/>
            <person name="Mayilraj S."/>
        </authorList>
    </citation>
    <scope>NUCLEOTIDE SEQUENCE [LARGE SCALE GENOMIC DNA]</scope>
    <source>
        <strain evidence="4 5">CD11-4</strain>
    </source>
</reference>
<evidence type="ECO:0000313" key="4">
    <source>
        <dbReference type="EMBL" id="OAB89056.1"/>
    </source>
</evidence>
<organism evidence="4 5">
    <name type="scientific">Janibacter melonis</name>
    <dbReference type="NCBI Taxonomy" id="262209"/>
    <lineage>
        <taxon>Bacteria</taxon>
        <taxon>Bacillati</taxon>
        <taxon>Actinomycetota</taxon>
        <taxon>Actinomycetes</taxon>
        <taxon>Micrococcales</taxon>
        <taxon>Intrasporangiaceae</taxon>
        <taxon>Janibacter</taxon>
    </lineage>
</organism>
<dbReference type="Pfam" id="PF02358">
    <property type="entry name" value="Trehalose_PPase"/>
    <property type="match status" value="1"/>
</dbReference>
<comment type="similarity">
    <text evidence="3">Belongs to the trehalose phosphatase family.</text>
</comment>
<keyword evidence="3" id="KW-0460">Magnesium</keyword>
<comment type="pathway">
    <text evidence="3">Glycan biosynthesis; trehalose biosynthesis.</text>
</comment>
<dbReference type="PANTHER" id="PTHR43768">
    <property type="entry name" value="TREHALOSE 6-PHOSPHATE PHOSPHATASE"/>
    <property type="match status" value="1"/>
</dbReference>
<dbReference type="NCBIfam" id="TIGR00685">
    <property type="entry name" value="T6PP"/>
    <property type="match status" value="1"/>
</dbReference>
<comment type="cofactor">
    <cofactor evidence="3">
        <name>Mg(2+)</name>
        <dbReference type="ChEBI" id="CHEBI:18420"/>
    </cofactor>
</comment>
<dbReference type="Gene3D" id="3.30.70.1020">
    <property type="entry name" value="Trehalose-6-phosphate phosphatase related protein, domain 2"/>
    <property type="match status" value="1"/>
</dbReference>
<dbReference type="UniPathway" id="UPA00299"/>
<dbReference type="Gene3D" id="3.40.50.1000">
    <property type="entry name" value="HAD superfamily/HAD-like"/>
    <property type="match status" value="1"/>
</dbReference>
<dbReference type="AlphaFoldDB" id="A0A176QGY5"/>